<evidence type="ECO:0000313" key="2">
    <source>
        <dbReference type="Proteomes" id="UP001310890"/>
    </source>
</evidence>
<name>A0AAN7TIL4_9PEZI</name>
<organism evidence="1 2">
    <name type="scientific">Meristemomyces frigidus</name>
    <dbReference type="NCBI Taxonomy" id="1508187"/>
    <lineage>
        <taxon>Eukaryota</taxon>
        <taxon>Fungi</taxon>
        <taxon>Dikarya</taxon>
        <taxon>Ascomycota</taxon>
        <taxon>Pezizomycotina</taxon>
        <taxon>Dothideomycetes</taxon>
        <taxon>Dothideomycetidae</taxon>
        <taxon>Mycosphaerellales</taxon>
        <taxon>Teratosphaeriaceae</taxon>
        <taxon>Meristemomyces</taxon>
    </lineage>
</organism>
<sequence>MAPRRSPGTASAELELHHCKGQLKTINTTPFRFFDLPRELRDQIYTESLVYKRKYLSQHGARLRGRQVAHPNILLISKQFKTEYLERAEEHTTLVIVDRPEFHGEKITLPREISYARHVELHLAIACDAPDHFVNQCRVTKEVRMHHNWLSHLCSQMRHLKTLRIDLVIDPHQYIAACEQNLLELQYKLSNVPELMALRLLYCDYAGKDFGWDFSKKRTLAWELDGKDRMLHRVAAREVAEEVCEGGKKVGVEHVESV</sequence>
<evidence type="ECO:0000313" key="1">
    <source>
        <dbReference type="EMBL" id="KAK5108867.1"/>
    </source>
</evidence>
<dbReference type="AlphaFoldDB" id="A0AAN7TIL4"/>
<gene>
    <name evidence="1" type="ORF">LTR62_007757</name>
</gene>
<protein>
    <submittedName>
        <fullName evidence="1">Uncharacterized protein</fullName>
    </submittedName>
</protein>
<proteinExistence type="predicted"/>
<dbReference type="Proteomes" id="UP001310890">
    <property type="component" value="Unassembled WGS sequence"/>
</dbReference>
<comment type="caution">
    <text evidence="1">The sequence shown here is derived from an EMBL/GenBank/DDBJ whole genome shotgun (WGS) entry which is preliminary data.</text>
</comment>
<reference evidence="1" key="1">
    <citation type="submission" date="2023-08" db="EMBL/GenBank/DDBJ databases">
        <title>Black Yeasts Isolated from many extreme environments.</title>
        <authorList>
            <person name="Coleine C."/>
            <person name="Stajich J.E."/>
            <person name="Selbmann L."/>
        </authorList>
    </citation>
    <scope>NUCLEOTIDE SEQUENCE</scope>
    <source>
        <strain evidence="1">CCFEE 5401</strain>
    </source>
</reference>
<accession>A0AAN7TIL4</accession>
<dbReference type="EMBL" id="JAVRRL010000076">
    <property type="protein sequence ID" value="KAK5108867.1"/>
    <property type="molecule type" value="Genomic_DNA"/>
</dbReference>